<reference evidence="2 3" key="1">
    <citation type="journal article" date="2019" name="Sci. Data">
        <title>Hybrid genome assembly and annotation of Danionella translucida.</title>
        <authorList>
            <person name="Kadobianskyi M."/>
            <person name="Schulze L."/>
            <person name="Schuelke M."/>
            <person name="Judkewitz B."/>
        </authorList>
    </citation>
    <scope>NUCLEOTIDE SEQUENCE [LARGE SCALE GENOMIC DNA]</scope>
    <source>
        <strain evidence="2 3">Bolton</strain>
    </source>
</reference>
<sequence length="170" mass="19331">MVGLSICKLSRSSIPSIAPFFGTKTRYEEVNPRLIDNMNASLLGPPAPGCRPVYLTSVIRHGTRYPTTKNVKKIARLFDLVSSGSATWINEIKGWKMWYTEEMDGRLVEKGRDDHWHLAVRLARSFPSLISEDLLRAHRIEFITSSKHRCVESVKAFQEGLRGIRDVKSM</sequence>
<dbReference type="SUPFAM" id="SSF53254">
    <property type="entry name" value="Phosphoglycerate mutase-like"/>
    <property type="match status" value="1"/>
</dbReference>
<dbReference type="Proteomes" id="UP000316079">
    <property type="component" value="Unassembled WGS sequence"/>
</dbReference>
<dbReference type="InterPro" id="IPR029033">
    <property type="entry name" value="His_PPase_superfam"/>
</dbReference>
<dbReference type="PANTHER" id="PTHR20963:SF37">
    <property type="entry name" value="MULTIPLE INOSITOL POLYPHOSPHATE PHOSPHATASE 1"/>
    <property type="match status" value="1"/>
</dbReference>
<protein>
    <recommendedName>
        <fullName evidence="4">Multiple inositol polyphosphate phosphatase 1</fullName>
    </recommendedName>
</protein>
<proteinExistence type="predicted"/>
<evidence type="ECO:0000313" key="3">
    <source>
        <dbReference type="Proteomes" id="UP000316079"/>
    </source>
</evidence>
<dbReference type="Pfam" id="PF00328">
    <property type="entry name" value="His_Phos_2"/>
    <property type="match status" value="1"/>
</dbReference>
<dbReference type="GO" id="GO:0003993">
    <property type="term" value="F:acid phosphatase activity"/>
    <property type="evidence" value="ECO:0007669"/>
    <property type="project" value="TreeGrafter"/>
</dbReference>
<comment type="caution">
    <text evidence="2">The sequence shown here is derived from an EMBL/GenBank/DDBJ whole genome shotgun (WGS) entry which is preliminary data.</text>
</comment>
<dbReference type="GO" id="GO:0052745">
    <property type="term" value="F:inositol phosphate phosphatase activity"/>
    <property type="evidence" value="ECO:0007669"/>
    <property type="project" value="TreeGrafter"/>
</dbReference>
<gene>
    <name evidence="2" type="ORF">DNTS_000569</name>
</gene>
<dbReference type="AlphaFoldDB" id="A0A553ML25"/>
<evidence type="ECO:0008006" key="4">
    <source>
        <dbReference type="Google" id="ProtNLM"/>
    </source>
</evidence>
<dbReference type="PANTHER" id="PTHR20963">
    <property type="entry name" value="MULTIPLE INOSITOL POLYPHOSPHATE PHOSPHATASE-RELATED"/>
    <property type="match status" value="1"/>
</dbReference>
<accession>A0A553ML25</accession>
<organism evidence="2 3">
    <name type="scientific">Danionella cerebrum</name>
    <dbReference type="NCBI Taxonomy" id="2873325"/>
    <lineage>
        <taxon>Eukaryota</taxon>
        <taxon>Metazoa</taxon>
        <taxon>Chordata</taxon>
        <taxon>Craniata</taxon>
        <taxon>Vertebrata</taxon>
        <taxon>Euteleostomi</taxon>
        <taxon>Actinopterygii</taxon>
        <taxon>Neopterygii</taxon>
        <taxon>Teleostei</taxon>
        <taxon>Ostariophysi</taxon>
        <taxon>Cypriniformes</taxon>
        <taxon>Danionidae</taxon>
        <taxon>Danioninae</taxon>
        <taxon>Danionella</taxon>
    </lineage>
</organism>
<dbReference type="EMBL" id="SRMA01027428">
    <property type="protein sequence ID" value="TRY53889.1"/>
    <property type="molecule type" value="Genomic_DNA"/>
</dbReference>
<dbReference type="STRING" id="623744.A0A553ML25"/>
<dbReference type="Gene3D" id="3.40.50.1240">
    <property type="entry name" value="Phosphoglycerate mutase-like"/>
    <property type="match status" value="1"/>
</dbReference>
<name>A0A553ML25_9TELE</name>
<dbReference type="InterPro" id="IPR000560">
    <property type="entry name" value="His_Pase_clade-2"/>
</dbReference>
<evidence type="ECO:0000313" key="2">
    <source>
        <dbReference type="EMBL" id="TRY53889.1"/>
    </source>
</evidence>
<dbReference type="OrthoDB" id="6509975at2759"/>
<keyword evidence="1" id="KW-0378">Hydrolase</keyword>
<evidence type="ECO:0000256" key="1">
    <source>
        <dbReference type="ARBA" id="ARBA00022801"/>
    </source>
</evidence>
<keyword evidence="3" id="KW-1185">Reference proteome</keyword>